<dbReference type="EMBL" id="CAJVCH010213947">
    <property type="protein sequence ID" value="CAG7731500.1"/>
    <property type="molecule type" value="Genomic_DNA"/>
</dbReference>
<sequence length="60" mass="6991">MESTSGTERVPTPFVFSSDIYLRRQRRAALALSTSRMPTTDYDFLERLLHQIPAYDFDYG</sequence>
<comment type="caution">
    <text evidence="1">The sequence shown here is derived from an EMBL/GenBank/DDBJ whole genome shotgun (WGS) entry which is preliminary data.</text>
</comment>
<name>A0A8J2KSP7_9HEXA</name>
<reference evidence="1" key="1">
    <citation type="submission" date="2021-06" db="EMBL/GenBank/DDBJ databases">
        <authorList>
            <person name="Hodson N. C."/>
            <person name="Mongue J. A."/>
            <person name="Jaron S. K."/>
        </authorList>
    </citation>
    <scope>NUCLEOTIDE SEQUENCE</scope>
</reference>
<dbReference type="Proteomes" id="UP000708208">
    <property type="component" value="Unassembled WGS sequence"/>
</dbReference>
<keyword evidence="2" id="KW-1185">Reference proteome</keyword>
<feature type="non-terminal residue" evidence="1">
    <location>
        <position position="60"/>
    </location>
</feature>
<proteinExistence type="predicted"/>
<protein>
    <submittedName>
        <fullName evidence="1">Uncharacterized protein</fullName>
    </submittedName>
</protein>
<accession>A0A8J2KSP7</accession>
<evidence type="ECO:0000313" key="2">
    <source>
        <dbReference type="Proteomes" id="UP000708208"/>
    </source>
</evidence>
<evidence type="ECO:0000313" key="1">
    <source>
        <dbReference type="EMBL" id="CAG7731500.1"/>
    </source>
</evidence>
<dbReference type="AlphaFoldDB" id="A0A8J2KSP7"/>
<organism evidence="1 2">
    <name type="scientific">Allacma fusca</name>
    <dbReference type="NCBI Taxonomy" id="39272"/>
    <lineage>
        <taxon>Eukaryota</taxon>
        <taxon>Metazoa</taxon>
        <taxon>Ecdysozoa</taxon>
        <taxon>Arthropoda</taxon>
        <taxon>Hexapoda</taxon>
        <taxon>Collembola</taxon>
        <taxon>Symphypleona</taxon>
        <taxon>Sminthuridae</taxon>
        <taxon>Allacma</taxon>
    </lineage>
</organism>
<gene>
    <name evidence="1" type="ORF">AFUS01_LOCUS20087</name>
</gene>